<dbReference type="STRING" id="754436.JCM19237_1964"/>
<keyword evidence="1" id="KW-0812">Transmembrane</keyword>
<reference evidence="2 3" key="1">
    <citation type="journal article" date="2014" name="Genome Announc.">
        <title>Draft Genome Sequences of Two Vibrionaceae Species, Vibrio ponticus C121 and Photobacterium aphoticum C119, Isolated as Coral Reef Microbiota.</title>
        <authorList>
            <person name="Al-saari N."/>
            <person name="Meirelles P.M."/>
            <person name="Mino S."/>
            <person name="Suda W."/>
            <person name="Oshima K."/>
            <person name="Hattori M."/>
            <person name="Ohkuma M."/>
            <person name="Thompson F.L."/>
            <person name="Gomez-Gil B."/>
            <person name="Sawabe T."/>
            <person name="Sawabe T."/>
        </authorList>
    </citation>
    <scope>NUCLEOTIDE SEQUENCE [LARGE SCALE GENOMIC DNA]</scope>
    <source>
        <strain evidence="2 3">JCM 19237</strain>
    </source>
</reference>
<dbReference type="AlphaFoldDB" id="A0A090QWS9"/>
<evidence type="ECO:0000313" key="2">
    <source>
        <dbReference type="EMBL" id="GAL06319.1"/>
    </source>
</evidence>
<feature type="transmembrane region" description="Helical" evidence="1">
    <location>
        <begin position="113"/>
        <end position="134"/>
    </location>
</feature>
<organism evidence="2 3">
    <name type="scientific">Photobacterium aphoticum</name>
    <dbReference type="NCBI Taxonomy" id="754436"/>
    <lineage>
        <taxon>Bacteria</taxon>
        <taxon>Pseudomonadati</taxon>
        <taxon>Pseudomonadota</taxon>
        <taxon>Gammaproteobacteria</taxon>
        <taxon>Vibrionales</taxon>
        <taxon>Vibrionaceae</taxon>
        <taxon>Photobacterium</taxon>
    </lineage>
</organism>
<feature type="transmembrane region" description="Helical" evidence="1">
    <location>
        <begin position="20"/>
        <end position="38"/>
    </location>
</feature>
<gene>
    <name evidence="2" type="ORF">JCM19237_1964</name>
</gene>
<accession>A0A090QWS9</accession>
<sequence>MEYAPEYTRREKITRISMQVLVGTAGYASVQYGLFPFIQALAEQPYCYDYWGMNGAQTVWLIILCGIPLLFALFLFIFLFPMGIRSWRDKQFPPRGMKVYRPTRIQYGLLGRIRTWVAMIVPVAVLVTALWGGLQVQEMDFEKADVGTTEELAACPIVK</sequence>
<evidence type="ECO:0000256" key="1">
    <source>
        <dbReference type="SAM" id="Phobius"/>
    </source>
</evidence>
<protein>
    <submittedName>
        <fullName evidence="2">Metabolite transporter (DMT) superfamily</fullName>
    </submittedName>
</protein>
<keyword evidence="1" id="KW-0472">Membrane</keyword>
<dbReference type="Proteomes" id="UP000029227">
    <property type="component" value="Unassembled WGS sequence"/>
</dbReference>
<dbReference type="EMBL" id="BBMN01000010">
    <property type="protein sequence ID" value="GAL06319.1"/>
    <property type="molecule type" value="Genomic_DNA"/>
</dbReference>
<keyword evidence="1" id="KW-1133">Transmembrane helix</keyword>
<feature type="transmembrane region" description="Helical" evidence="1">
    <location>
        <begin position="58"/>
        <end position="80"/>
    </location>
</feature>
<name>A0A090QWS9_9GAMM</name>
<dbReference type="eggNOG" id="ENOG5031NJN">
    <property type="taxonomic scope" value="Bacteria"/>
</dbReference>
<comment type="caution">
    <text evidence="2">The sequence shown here is derived from an EMBL/GenBank/DDBJ whole genome shotgun (WGS) entry which is preliminary data.</text>
</comment>
<proteinExistence type="predicted"/>
<evidence type="ECO:0000313" key="3">
    <source>
        <dbReference type="Proteomes" id="UP000029227"/>
    </source>
</evidence>